<feature type="binding site" evidence="10 13">
    <location>
        <position position="464"/>
    </location>
    <ligand>
        <name>Mn(2+)</name>
        <dbReference type="ChEBI" id="CHEBI:29035"/>
        <label>1</label>
    </ligand>
</feature>
<evidence type="ECO:0000256" key="1">
    <source>
        <dbReference type="ARBA" id="ARBA00000370"/>
    </source>
</evidence>
<accession>A0AAW8B2X0</accession>
<dbReference type="Pfam" id="PF01676">
    <property type="entry name" value="Metalloenzyme"/>
    <property type="match status" value="1"/>
</dbReference>
<evidence type="ECO:0000256" key="9">
    <source>
        <dbReference type="ARBA" id="ARBA00071648"/>
    </source>
</evidence>
<dbReference type="GO" id="GO:0006096">
    <property type="term" value="P:glycolytic process"/>
    <property type="evidence" value="ECO:0007669"/>
    <property type="project" value="UniProtKB-UniRule"/>
</dbReference>
<dbReference type="InterPro" id="IPR006124">
    <property type="entry name" value="Metalloenzyme"/>
</dbReference>
<evidence type="ECO:0000256" key="13">
    <source>
        <dbReference type="PIRSR" id="PIRSR001492-3"/>
    </source>
</evidence>
<evidence type="ECO:0000256" key="6">
    <source>
        <dbReference type="ARBA" id="ARBA00023152"/>
    </source>
</evidence>
<evidence type="ECO:0000256" key="10">
    <source>
        <dbReference type="HAMAP-Rule" id="MF_01038"/>
    </source>
</evidence>
<feature type="binding site" evidence="10 13">
    <location>
        <position position="446"/>
    </location>
    <ligand>
        <name>Mn(2+)</name>
        <dbReference type="ChEBI" id="CHEBI:29035"/>
        <label>2</label>
    </ligand>
</feature>
<dbReference type="PIRSF" id="PIRSF001492">
    <property type="entry name" value="IPGAM"/>
    <property type="match status" value="1"/>
</dbReference>
<feature type="binding site" evidence="10 13">
    <location>
        <position position="64"/>
    </location>
    <ligand>
        <name>Mn(2+)</name>
        <dbReference type="ChEBI" id="CHEBI:29035"/>
        <label>2</label>
    </ligand>
</feature>
<evidence type="ECO:0000259" key="15">
    <source>
        <dbReference type="Pfam" id="PF06415"/>
    </source>
</evidence>
<organism evidence="16 17">
    <name type="scientific">Porticoccus litoralis</name>
    <dbReference type="NCBI Taxonomy" id="434086"/>
    <lineage>
        <taxon>Bacteria</taxon>
        <taxon>Pseudomonadati</taxon>
        <taxon>Pseudomonadota</taxon>
        <taxon>Gammaproteobacteria</taxon>
        <taxon>Cellvibrionales</taxon>
        <taxon>Porticoccaceae</taxon>
        <taxon>Porticoccus</taxon>
    </lineage>
</organism>
<sequence>MKEAKKPLLLLVLDGYGYSDNPEYNAIYTAETPVRDRLWETAPHTFIQTSGLAVGLPEGQMGNSEVGHMTLGSGRVIYQNFTRINKAISEGAFFSNPVYCQAIDQAIANNKAVHILGLLSEGGVHSHESHINAMVELASQRGAKAIYVHAFLDGRDTPPRSAEASLQRTAKKLSDTGRGRIASICGRFYAMDRDNRWDRVQAAYDLLTLGKAEHYAPDAISGLRAAYERGENDEFVLPTAIHAPGEDTVTIQDGDTVIFMNFRPDRAREITRAFVDKQFDGFERIAHPTLSDFVMTTEYSADIHTSCAFPPQDIHNSLGEFLGNHNKSQLRIAETEKYAHVTFFFNGGQETLFPGEERILIPSPKVATYDLKPEMSAYELTDQLVAAIEGGAFDVIICNYANCDQVGHSGVFDAAVKAVEAVDQCLERVLSALHRAGGECLITADHGNVEQMFDLQSGQVHTQHTTLPVPLIYVGDRQLTLSDGGSLADIAPTMLTLLDLPQPAEMTGHSLAQLTT</sequence>
<evidence type="ECO:0000256" key="7">
    <source>
        <dbReference type="ARBA" id="ARBA00023211"/>
    </source>
</evidence>
<comment type="pathway">
    <text evidence="2 10">Carbohydrate degradation; glycolysis; pyruvate from D-glyceraldehyde 3-phosphate: step 3/5.</text>
</comment>
<evidence type="ECO:0000256" key="5">
    <source>
        <dbReference type="ARBA" id="ARBA00022723"/>
    </source>
</evidence>
<evidence type="ECO:0000256" key="11">
    <source>
        <dbReference type="PIRSR" id="PIRSR001492-1"/>
    </source>
</evidence>
<comment type="cofactor">
    <cofactor evidence="10">
        <name>Mn(2+)</name>
        <dbReference type="ChEBI" id="CHEBI:29035"/>
    </cofactor>
    <text evidence="10">Binds 2 manganese ions per subunit.</text>
</comment>
<feature type="domain" description="Metalloenzyme" evidence="14">
    <location>
        <begin position="6"/>
        <end position="500"/>
    </location>
</feature>
<feature type="binding site" evidence="10 12">
    <location>
        <position position="187"/>
    </location>
    <ligand>
        <name>substrate</name>
    </ligand>
</feature>
<dbReference type="GO" id="GO:0004619">
    <property type="term" value="F:phosphoglycerate mutase activity"/>
    <property type="evidence" value="ECO:0007669"/>
    <property type="project" value="UniProtKB-UniRule"/>
</dbReference>
<dbReference type="InterPro" id="IPR036646">
    <property type="entry name" value="PGAM_B_sf"/>
</dbReference>
<comment type="similarity">
    <text evidence="3 10">Belongs to the BPG-independent phosphoglycerate mutase family.</text>
</comment>
<evidence type="ECO:0000256" key="8">
    <source>
        <dbReference type="ARBA" id="ARBA00023235"/>
    </source>
</evidence>
<feature type="binding site" evidence="10 13">
    <location>
        <position position="404"/>
    </location>
    <ligand>
        <name>Mn(2+)</name>
        <dbReference type="ChEBI" id="CHEBI:29035"/>
        <label>1</label>
    </ligand>
</feature>
<feature type="binding site" evidence="10 12">
    <location>
        <position position="125"/>
    </location>
    <ligand>
        <name>substrate</name>
    </ligand>
</feature>
<reference evidence="16" key="2">
    <citation type="submission" date="2023-08" db="EMBL/GenBank/DDBJ databases">
        <authorList>
            <person name="Luo J."/>
        </authorList>
    </citation>
    <scope>NUCLEOTIDE SEQUENCE</scope>
    <source>
        <strain evidence="16">DSM 25064</strain>
    </source>
</reference>
<dbReference type="GO" id="GO:0030145">
    <property type="term" value="F:manganese ion binding"/>
    <property type="evidence" value="ECO:0007669"/>
    <property type="project" value="UniProtKB-UniRule"/>
</dbReference>
<comment type="subunit">
    <text evidence="10">Monomer.</text>
</comment>
<gene>
    <name evidence="10 16" type="primary">gpmI</name>
    <name evidence="16" type="ORF">Q8A57_03835</name>
</gene>
<dbReference type="InterPro" id="IPR005995">
    <property type="entry name" value="Pgm_bpd_ind"/>
</dbReference>
<feature type="binding site" evidence="10 12">
    <location>
        <position position="193"/>
    </location>
    <ligand>
        <name>substrate</name>
    </ligand>
</feature>
<dbReference type="InterPro" id="IPR017850">
    <property type="entry name" value="Alkaline_phosphatase_core_sf"/>
</dbReference>
<evidence type="ECO:0000256" key="4">
    <source>
        <dbReference type="ARBA" id="ARBA00012026"/>
    </source>
</evidence>
<keyword evidence="17" id="KW-1185">Reference proteome</keyword>
<evidence type="ECO:0000259" key="14">
    <source>
        <dbReference type="Pfam" id="PF01676"/>
    </source>
</evidence>
<feature type="domain" description="BPG-independent PGAM N-terminal" evidence="15">
    <location>
        <begin position="84"/>
        <end position="300"/>
    </location>
</feature>
<feature type="binding site" evidence="10 13">
    <location>
        <position position="408"/>
    </location>
    <ligand>
        <name>Mn(2+)</name>
        <dbReference type="ChEBI" id="CHEBI:29035"/>
        <label>1</label>
    </ligand>
</feature>
<comment type="function">
    <text evidence="10">Catalyzes the interconversion of 2-phosphoglycerate and 3-phosphoglycerate.</text>
</comment>
<dbReference type="Gene3D" id="3.40.1450.10">
    <property type="entry name" value="BPG-independent phosphoglycerate mutase, domain B"/>
    <property type="match status" value="1"/>
</dbReference>
<evidence type="ECO:0000256" key="12">
    <source>
        <dbReference type="PIRSR" id="PIRSR001492-2"/>
    </source>
</evidence>
<dbReference type="CDD" id="cd16010">
    <property type="entry name" value="iPGM"/>
    <property type="match status" value="1"/>
</dbReference>
<dbReference type="RefSeq" id="WP_305169604.1">
    <property type="nucleotide sequence ID" value="NZ_JAUUUU010000001.1"/>
</dbReference>
<feature type="binding site" evidence="10 12">
    <location>
        <begin position="263"/>
        <end position="266"/>
    </location>
    <ligand>
        <name>substrate</name>
    </ligand>
</feature>
<proteinExistence type="inferred from homology"/>
<feature type="active site" description="Phosphoserine intermediate" evidence="10 11">
    <location>
        <position position="64"/>
    </location>
</feature>
<feature type="binding site" evidence="10 12">
    <location>
        <begin position="155"/>
        <end position="156"/>
    </location>
    <ligand>
        <name>substrate</name>
    </ligand>
</feature>
<dbReference type="Proteomes" id="UP001178354">
    <property type="component" value="Unassembled WGS sequence"/>
</dbReference>
<evidence type="ECO:0000256" key="2">
    <source>
        <dbReference type="ARBA" id="ARBA00004798"/>
    </source>
</evidence>
<keyword evidence="7 10" id="KW-0464">Manganese</keyword>
<feature type="binding site" evidence="10 12">
    <location>
        <position position="337"/>
    </location>
    <ligand>
        <name>substrate</name>
    </ligand>
</feature>
<comment type="catalytic activity">
    <reaction evidence="1 10">
        <text>(2R)-2-phosphoglycerate = (2R)-3-phosphoglycerate</text>
        <dbReference type="Rhea" id="RHEA:15901"/>
        <dbReference type="ChEBI" id="CHEBI:58272"/>
        <dbReference type="ChEBI" id="CHEBI:58289"/>
        <dbReference type="EC" id="5.4.2.12"/>
    </reaction>
</comment>
<dbReference type="FunFam" id="3.40.1450.10:FF:000001">
    <property type="entry name" value="2,3-bisphosphoglycerate-independent phosphoglycerate mutase"/>
    <property type="match status" value="1"/>
</dbReference>
<dbReference type="PANTHER" id="PTHR31637:SF0">
    <property type="entry name" value="2,3-BISPHOSPHOGLYCERATE-INDEPENDENT PHOSPHOGLYCERATE MUTASE"/>
    <property type="match status" value="1"/>
</dbReference>
<dbReference type="InterPro" id="IPR011258">
    <property type="entry name" value="BPG-indep_PGM_N"/>
</dbReference>
<evidence type="ECO:0000313" key="17">
    <source>
        <dbReference type="Proteomes" id="UP001178354"/>
    </source>
</evidence>
<dbReference type="GO" id="GO:0006007">
    <property type="term" value="P:glucose catabolic process"/>
    <property type="evidence" value="ECO:0007669"/>
    <property type="project" value="InterPro"/>
</dbReference>
<dbReference type="HAMAP" id="MF_01038">
    <property type="entry name" value="GpmI"/>
    <property type="match status" value="1"/>
</dbReference>
<dbReference type="Pfam" id="PF06415">
    <property type="entry name" value="iPGM_N"/>
    <property type="match status" value="1"/>
</dbReference>
<reference evidence="16" key="1">
    <citation type="journal article" date="2010" name="Int. J. Syst. Evol. Microbiol.">
        <title>Porticoccus litoralis gen. nov., sp. nov., a gammaproteobacterium isolated from the Yellow Sea.</title>
        <authorList>
            <person name="Oh H.M."/>
            <person name="Kim H."/>
            <person name="Kim K.M."/>
            <person name="Min G.S."/>
            <person name="Cho J.C."/>
        </authorList>
    </citation>
    <scope>NUCLEOTIDE SEQUENCE</scope>
    <source>
        <strain evidence="16">DSM 25064</strain>
    </source>
</reference>
<feature type="binding site" evidence="10 13">
    <location>
        <position position="445"/>
    </location>
    <ligand>
        <name>Mn(2+)</name>
        <dbReference type="ChEBI" id="CHEBI:29035"/>
        <label>2</label>
    </ligand>
</feature>
<dbReference type="SUPFAM" id="SSF53649">
    <property type="entry name" value="Alkaline phosphatase-like"/>
    <property type="match status" value="1"/>
</dbReference>
<dbReference type="NCBIfam" id="TIGR01307">
    <property type="entry name" value="pgm_bpd_ind"/>
    <property type="match status" value="1"/>
</dbReference>
<keyword evidence="8 10" id="KW-0413">Isomerase</keyword>
<name>A0AAW8B2X0_9GAMM</name>
<dbReference type="EMBL" id="JAUUUU010000001">
    <property type="protein sequence ID" value="MDP1520092.1"/>
    <property type="molecule type" value="Genomic_DNA"/>
</dbReference>
<evidence type="ECO:0000313" key="16">
    <source>
        <dbReference type="EMBL" id="MDP1520092.1"/>
    </source>
</evidence>
<dbReference type="AlphaFoldDB" id="A0AAW8B2X0"/>
<dbReference type="GO" id="GO:0005829">
    <property type="term" value="C:cytosol"/>
    <property type="evidence" value="ECO:0007669"/>
    <property type="project" value="TreeGrafter"/>
</dbReference>
<keyword evidence="5 10" id="KW-0479">Metal-binding</keyword>
<comment type="caution">
    <text evidence="16">The sequence shown here is derived from an EMBL/GenBank/DDBJ whole genome shotgun (WGS) entry which is preliminary data.</text>
</comment>
<feature type="binding site" evidence="10 13">
    <location>
        <position position="14"/>
    </location>
    <ligand>
        <name>Mn(2+)</name>
        <dbReference type="ChEBI" id="CHEBI:29035"/>
        <label>2</label>
    </ligand>
</feature>
<dbReference type="SUPFAM" id="SSF64158">
    <property type="entry name" value="2,3-Bisphosphoglycerate-independent phosphoglycerate mutase, substrate-binding domain"/>
    <property type="match status" value="1"/>
</dbReference>
<keyword evidence="6 10" id="KW-0324">Glycolysis</keyword>
<dbReference type="Gene3D" id="3.40.720.10">
    <property type="entry name" value="Alkaline Phosphatase, subunit A"/>
    <property type="match status" value="1"/>
</dbReference>
<dbReference type="PANTHER" id="PTHR31637">
    <property type="entry name" value="2,3-BISPHOSPHOGLYCERATE-INDEPENDENT PHOSPHOGLYCERATE MUTASE"/>
    <property type="match status" value="1"/>
</dbReference>
<evidence type="ECO:0000256" key="3">
    <source>
        <dbReference type="ARBA" id="ARBA00008819"/>
    </source>
</evidence>
<dbReference type="EC" id="5.4.2.12" evidence="4 10"/>
<protein>
    <recommendedName>
        <fullName evidence="9 10">2,3-bisphosphoglycerate-independent phosphoglycerate mutase</fullName>
        <shortName evidence="10">BPG-independent PGAM</shortName>
        <shortName evidence="10">Phosphoglyceromutase</shortName>
        <shortName evidence="10">iPGM</shortName>
        <ecNumber evidence="4 10">5.4.2.12</ecNumber>
    </recommendedName>
</protein>